<dbReference type="PROSITE" id="PS00107">
    <property type="entry name" value="PROTEIN_KINASE_ATP"/>
    <property type="match status" value="1"/>
</dbReference>
<dbReference type="CDD" id="cd14014">
    <property type="entry name" value="STKc_PknB_like"/>
    <property type="match status" value="1"/>
</dbReference>
<evidence type="ECO:0000256" key="7">
    <source>
        <dbReference type="SAM" id="Coils"/>
    </source>
</evidence>
<dbReference type="InterPro" id="IPR000719">
    <property type="entry name" value="Prot_kinase_dom"/>
</dbReference>
<dbReference type="AlphaFoldDB" id="A0A1P8WS88"/>
<keyword evidence="2 6" id="KW-0547">Nucleotide-binding</keyword>
<name>A0A1P8WS88_9PLAN</name>
<dbReference type="EC" id="2.7.11.1" evidence="11"/>
<proteinExistence type="predicted"/>
<keyword evidence="4 6" id="KW-0067">ATP-binding</keyword>
<dbReference type="SMART" id="SM00220">
    <property type="entry name" value="S_TKc"/>
    <property type="match status" value="1"/>
</dbReference>
<keyword evidence="9" id="KW-1133">Transmembrane helix</keyword>
<dbReference type="InterPro" id="IPR017441">
    <property type="entry name" value="Protein_kinase_ATP_BS"/>
</dbReference>
<feature type="repeat" description="TPR" evidence="5">
    <location>
        <begin position="476"/>
        <end position="509"/>
    </location>
</feature>
<keyword evidence="7" id="KW-0175">Coiled coil</keyword>
<gene>
    <name evidence="11" type="primary">pknB_32</name>
    <name evidence="11" type="ORF">Fuma_06593</name>
</gene>
<feature type="transmembrane region" description="Helical" evidence="9">
    <location>
        <begin position="412"/>
        <end position="433"/>
    </location>
</feature>
<evidence type="ECO:0000256" key="8">
    <source>
        <dbReference type="SAM" id="MobiDB-lite"/>
    </source>
</evidence>
<dbReference type="Gene3D" id="3.30.200.20">
    <property type="entry name" value="Phosphorylase Kinase, domain 1"/>
    <property type="match status" value="1"/>
</dbReference>
<dbReference type="PROSITE" id="PS50011">
    <property type="entry name" value="PROTEIN_KINASE_DOM"/>
    <property type="match status" value="1"/>
</dbReference>
<dbReference type="KEGG" id="fmr:Fuma_06593"/>
<dbReference type="InterPro" id="IPR019734">
    <property type="entry name" value="TPR_rpt"/>
</dbReference>
<evidence type="ECO:0000256" key="2">
    <source>
        <dbReference type="ARBA" id="ARBA00022741"/>
    </source>
</evidence>
<accession>A0A1P8WS88</accession>
<dbReference type="STRING" id="1891926.Fuma_06593"/>
<feature type="coiled-coil region" evidence="7">
    <location>
        <begin position="445"/>
        <end position="472"/>
    </location>
</feature>
<feature type="region of interest" description="Disordered" evidence="8">
    <location>
        <begin position="614"/>
        <end position="671"/>
    </location>
</feature>
<dbReference type="Proteomes" id="UP000187735">
    <property type="component" value="Chromosome"/>
</dbReference>
<sequence>MSEVTEKSIFLQALDHESAEARDQFLAEACGSDDKLQASVRQLLNAHETADNPLDAPVAEWRPVDGDLLEDTLITETAITEDEGTIVDSYRLMEQIGEGGFGLVFVAQQTEPVRRTVALKILKPGMDTKEVVARFEAERQALAMMDHPNIAAVYDAGTTETGRPYFVMELVRGIAITKFCDQQNLDIQARLELFITVCQAVQHAHQKGIIHRDIKPSNVLVTSHDGKPVVKVIDFGVAKAIGQRLTDKTIYTRFTAMIGTPLYMSPEQAEMSGLDVDTRSDIYSLGVLLYELLTGTTPFDGNRMNSATYDELRRIIKEEEPPRPSDRLTTLGKLASTIETVRTGPAVKFPHLVRGDLDWIAMKAMEKDRRRRYESAGSLAADVKRYLSNDAIEARPPSQLYRLKKLARRNKVVLITASLVAMSLLLGIGISVWQAAKAISERNAKEVALRDAVQAENEATLAKRQIEEFADRLKQANILVTSGRAHADAGRLSPAFSDYTAAIEVQPNYYNAWLERASLQVQVGLWEPAAADFARALKLGVPPNNPANWGIAQLFLYTGDEENYRDYCKSMLELAKQNSATISIAEIRSYVMAQQPIVDTTELASQAEYLLSRASHPDRYGEERRPPRPGGFDNRISRGRPGGDRRGIDPPGQSAMGHLLGPPRGDDLRRSRRVDHPFGAVTYIAGLAHYRDGNFPKAIERFREALNDQGWFARNIVYPGFAMALHRNGQAEEAREAFARSAESISGWTDEMLNGPVGTMPFPWFDWIEVKLLHAEASVLLTGFMPADDPRMRQIEVRAAAAIRE</sequence>
<evidence type="ECO:0000256" key="6">
    <source>
        <dbReference type="PROSITE-ProRule" id="PRU10141"/>
    </source>
</evidence>
<dbReference type="GO" id="GO:0005524">
    <property type="term" value="F:ATP binding"/>
    <property type="evidence" value="ECO:0007669"/>
    <property type="project" value="UniProtKB-UniRule"/>
</dbReference>
<dbReference type="InterPro" id="IPR008271">
    <property type="entry name" value="Ser/Thr_kinase_AS"/>
</dbReference>
<keyword evidence="9" id="KW-0472">Membrane</keyword>
<reference evidence="11 12" key="1">
    <citation type="journal article" date="2016" name="Front. Microbiol.">
        <title>Fuerstia marisgermanicae gen. nov., sp. nov., an Unusual Member of the Phylum Planctomycetes from the German Wadden Sea.</title>
        <authorList>
            <person name="Kohn T."/>
            <person name="Heuer A."/>
            <person name="Jogler M."/>
            <person name="Vollmers J."/>
            <person name="Boedeker C."/>
            <person name="Bunk B."/>
            <person name="Rast P."/>
            <person name="Borchert D."/>
            <person name="Glockner I."/>
            <person name="Freese H.M."/>
            <person name="Klenk H.P."/>
            <person name="Overmann J."/>
            <person name="Kaster A.K."/>
            <person name="Rohde M."/>
            <person name="Wiegand S."/>
            <person name="Jogler C."/>
        </authorList>
    </citation>
    <scope>NUCLEOTIDE SEQUENCE [LARGE SCALE GENOMIC DNA]</scope>
    <source>
        <strain evidence="11 12">NH11</strain>
    </source>
</reference>
<keyword evidence="3 11" id="KW-0418">Kinase</keyword>
<feature type="compositionally biased region" description="Basic and acidic residues" evidence="8">
    <location>
        <begin position="615"/>
        <end position="626"/>
    </location>
</feature>
<organism evidence="11 12">
    <name type="scientific">Fuerstiella marisgermanici</name>
    <dbReference type="NCBI Taxonomy" id="1891926"/>
    <lineage>
        <taxon>Bacteria</taxon>
        <taxon>Pseudomonadati</taxon>
        <taxon>Planctomycetota</taxon>
        <taxon>Planctomycetia</taxon>
        <taxon>Planctomycetales</taxon>
        <taxon>Planctomycetaceae</taxon>
        <taxon>Fuerstiella</taxon>
    </lineage>
</organism>
<keyword evidence="12" id="KW-1185">Reference proteome</keyword>
<dbReference type="PANTHER" id="PTHR43289:SF6">
    <property type="entry name" value="SERINE_THREONINE-PROTEIN KINASE NEKL-3"/>
    <property type="match status" value="1"/>
</dbReference>
<keyword evidence="1 11" id="KW-0808">Transferase</keyword>
<evidence type="ECO:0000259" key="10">
    <source>
        <dbReference type="PROSITE" id="PS50011"/>
    </source>
</evidence>
<evidence type="ECO:0000313" key="11">
    <source>
        <dbReference type="EMBL" id="APZ96919.1"/>
    </source>
</evidence>
<dbReference type="SUPFAM" id="SSF56112">
    <property type="entry name" value="Protein kinase-like (PK-like)"/>
    <property type="match status" value="1"/>
</dbReference>
<dbReference type="PROSITE" id="PS50005">
    <property type="entry name" value="TPR"/>
    <property type="match status" value="1"/>
</dbReference>
<dbReference type="Gene3D" id="1.25.40.10">
    <property type="entry name" value="Tetratricopeptide repeat domain"/>
    <property type="match status" value="2"/>
</dbReference>
<dbReference type="Pfam" id="PF00069">
    <property type="entry name" value="Pkinase"/>
    <property type="match status" value="1"/>
</dbReference>
<keyword evidence="5" id="KW-0802">TPR repeat</keyword>
<keyword evidence="9" id="KW-0812">Transmembrane</keyword>
<dbReference type="InterPro" id="IPR011009">
    <property type="entry name" value="Kinase-like_dom_sf"/>
</dbReference>
<dbReference type="OrthoDB" id="258731at2"/>
<dbReference type="InterPro" id="IPR011990">
    <property type="entry name" value="TPR-like_helical_dom_sf"/>
</dbReference>
<feature type="domain" description="Protein kinase" evidence="10">
    <location>
        <begin position="90"/>
        <end position="387"/>
    </location>
</feature>
<evidence type="ECO:0000256" key="1">
    <source>
        <dbReference type="ARBA" id="ARBA00022679"/>
    </source>
</evidence>
<evidence type="ECO:0000313" key="12">
    <source>
        <dbReference type="Proteomes" id="UP000187735"/>
    </source>
</evidence>
<dbReference type="GO" id="GO:0004674">
    <property type="term" value="F:protein serine/threonine kinase activity"/>
    <property type="evidence" value="ECO:0007669"/>
    <property type="project" value="UniProtKB-EC"/>
</dbReference>
<dbReference type="PROSITE" id="PS00108">
    <property type="entry name" value="PROTEIN_KINASE_ST"/>
    <property type="match status" value="1"/>
</dbReference>
<feature type="binding site" evidence="6">
    <location>
        <position position="120"/>
    </location>
    <ligand>
        <name>ATP</name>
        <dbReference type="ChEBI" id="CHEBI:30616"/>
    </ligand>
</feature>
<dbReference type="EMBL" id="CP017641">
    <property type="protein sequence ID" value="APZ96919.1"/>
    <property type="molecule type" value="Genomic_DNA"/>
</dbReference>
<dbReference type="SUPFAM" id="SSF48452">
    <property type="entry name" value="TPR-like"/>
    <property type="match status" value="1"/>
</dbReference>
<evidence type="ECO:0000256" key="4">
    <source>
        <dbReference type="ARBA" id="ARBA00022840"/>
    </source>
</evidence>
<evidence type="ECO:0000256" key="9">
    <source>
        <dbReference type="SAM" id="Phobius"/>
    </source>
</evidence>
<dbReference type="Gene3D" id="1.10.510.10">
    <property type="entry name" value="Transferase(Phosphotransferase) domain 1"/>
    <property type="match status" value="1"/>
</dbReference>
<dbReference type="PANTHER" id="PTHR43289">
    <property type="entry name" value="MITOGEN-ACTIVATED PROTEIN KINASE KINASE KINASE 20-RELATED"/>
    <property type="match status" value="1"/>
</dbReference>
<dbReference type="RefSeq" id="WP_077027880.1">
    <property type="nucleotide sequence ID" value="NZ_CP017641.1"/>
</dbReference>
<protein>
    <submittedName>
        <fullName evidence="11">Serine/threonine-protein kinase PknB</fullName>
        <ecNumber evidence="11">2.7.11.1</ecNumber>
    </submittedName>
</protein>
<evidence type="ECO:0000256" key="3">
    <source>
        <dbReference type="ARBA" id="ARBA00022777"/>
    </source>
</evidence>
<evidence type="ECO:0000256" key="5">
    <source>
        <dbReference type="PROSITE-ProRule" id="PRU00339"/>
    </source>
</evidence>